<dbReference type="GO" id="GO:0003700">
    <property type="term" value="F:DNA-binding transcription factor activity"/>
    <property type="evidence" value="ECO:0007669"/>
    <property type="project" value="InterPro"/>
</dbReference>
<dbReference type="InterPro" id="IPR036388">
    <property type="entry name" value="WH-like_DNA-bd_sf"/>
</dbReference>
<dbReference type="PROSITE" id="PS01117">
    <property type="entry name" value="HTH_MARR_1"/>
    <property type="match status" value="1"/>
</dbReference>
<dbReference type="SMART" id="SM00347">
    <property type="entry name" value="HTH_MARR"/>
    <property type="match status" value="1"/>
</dbReference>
<dbReference type="STRING" id="394958.BGI42_11705"/>
<keyword evidence="2" id="KW-0238">DNA-binding</keyword>
<evidence type="ECO:0000256" key="3">
    <source>
        <dbReference type="ARBA" id="ARBA00023163"/>
    </source>
</evidence>
<evidence type="ECO:0000259" key="4">
    <source>
        <dbReference type="PROSITE" id="PS50995"/>
    </source>
</evidence>
<organism evidence="5 6">
    <name type="scientific">Clostridium taeniosporum</name>
    <dbReference type="NCBI Taxonomy" id="394958"/>
    <lineage>
        <taxon>Bacteria</taxon>
        <taxon>Bacillati</taxon>
        <taxon>Bacillota</taxon>
        <taxon>Clostridia</taxon>
        <taxon>Eubacteriales</taxon>
        <taxon>Clostridiaceae</taxon>
        <taxon>Clostridium</taxon>
    </lineage>
</organism>
<evidence type="ECO:0000256" key="1">
    <source>
        <dbReference type="ARBA" id="ARBA00023015"/>
    </source>
</evidence>
<dbReference type="PROSITE" id="PS50995">
    <property type="entry name" value="HTH_MARR_2"/>
    <property type="match status" value="1"/>
</dbReference>
<dbReference type="GO" id="GO:0003677">
    <property type="term" value="F:DNA binding"/>
    <property type="evidence" value="ECO:0007669"/>
    <property type="project" value="UniProtKB-KW"/>
</dbReference>
<dbReference type="PANTHER" id="PTHR42756:SF1">
    <property type="entry name" value="TRANSCRIPTIONAL REPRESSOR OF EMRAB OPERON"/>
    <property type="match status" value="1"/>
</dbReference>
<dbReference type="InterPro" id="IPR000835">
    <property type="entry name" value="HTH_MarR-typ"/>
</dbReference>
<dbReference type="InterPro" id="IPR036390">
    <property type="entry name" value="WH_DNA-bd_sf"/>
</dbReference>
<dbReference type="SUPFAM" id="SSF46785">
    <property type="entry name" value="Winged helix' DNA-binding domain"/>
    <property type="match status" value="1"/>
</dbReference>
<protein>
    <submittedName>
        <fullName evidence="5">MarR family transcriptional regulator</fullName>
    </submittedName>
</protein>
<keyword evidence="6" id="KW-1185">Reference proteome</keyword>
<dbReference type="InterPro" id="IPR023187">
    <property type="entry name" value="Tscrpt_reg_MarR-type_CS"/>
</dbReference>
<dbReference type="Pfam" id="PF01047">
    <property type="entry name" value="MarR"/>
    <property type="match status" value="1"/>
</dbReference>
<evidence type="ECO:0000313" key="6">
    <source>
        <dbReference type="Proteomes" id="UP000094652"/>
    </source>
</evidence>
<dbReference type="EMBL" id="CP017253">
    <property type="protein sequence ID" value="AOR24358.1"/>
    <property type="molecule type" value="Genomic_DNA"/>
</dbReference>
<gene>
    <name evidence="5" type="ORF">BGI42_11705</name>
</gene>
<accession>A0A1D7XLY6</accession>
<dbReference type="RefSeq" id="WP_069680489.1">
    <property type="nucleotide sequence ID" value="NZ_CP017253.2"/>
</dbReference>
<evidence type="ECO:0000313" key="5">
    <source>
        <dbReference type="EMBL" id="AOR24358.1"/>
    </source>
</evidence>
<evidence type="ECO:0000256" key="2">
    <source>
        <dbReference type="ARBA" id="ARBA00023125"/>
    </source>
</evidence>
<dbReference type="OrthoDB" id="9154853at2"/>
<feature type="domain" description="HTH marR-type" evidence="4">
    <location>
        <begin position="6"/>
        <end position="148"/>
    </location>
</feature>
<dbReference type="PANTHER" id="PTHR42756">
    <property type="entry name" value="TRANSCRIPTIONAL REGULATOR, MARR"/>
    <property type="match status" value="1"/>
</dbReference>
<dbReference type="Proteomes" id="UP000094652">
    <property type="component" value="Chromosome"/>
</dbReference>
<dbReference type="Gene3D" id="1.10.10.10">
    <property type="entry name" value="Winged helix-like DNA-binding domain superfamily/Winged helix DNA-binding domain"/>
    <property type="match status" value="1"/>
</dbReference>
<keyword evidence="3" id="KW-0804">Transcription</keyword>
<reference evidence="6" key="1">
    <citation type="submission" date="2016-09" db="EMBL/GenBank/DDBJ databases">
        <title>Genomics of Clostridium taeniosporum, an organism which forms endospores with ribbon-like appendages.</title>
        <authorList>
            <person name="Walker J.R."/>
        </authorList>
    </citation>
    <scope>NUCLEOTIDE SEQUENCE [LARGE SCALE GENOMIC DNA]</scope>
    <source>
        <strain evidence="6">1/k</strain>
    </source>
</reference>
<name>A0A1D7XLY6_9CLOT</name>
<proteinExistence type="predicted"/>
<dbReference type="AlphaFoldDB" id="A0A1D7XLY6"/>
<keyword evidence="1" id="KW-0805">Transcription regulation</keyword>
<sequence>MKNKDTLEILNELMELSSFMKKLIIRPTETNSEINISRLQMQTLSVLYKFNSINMTNLAKQLMVTKQQATGIVNNLVKKGYVSRAVNPENRKEILLNNTESGEEMIKMVRSHMTDRLYKYFDILSPEDKIKVLEASKAINEVVKKIEPKPLT</sequence>
<dbReference type="KEGG" id="ctae:BGI42_11705"/>